<dbReference type="Pfam" id="PF07348">
    <property type="entry name" value="Syd"/>
    <property type="match status" value="1"/>
</dbReference>
<evidence type="ECO:0000256" key="3">
    <source>
        <dbReference type="ARBA" id="ARBA00023136"/>
    </source>
</evidence>
<keyword evidence="1" id="KW-1003">Cell membrane</keyword>
<reference evidence="4 5" key="1">
    <citation type="submission" date="2016-08" db="EMBL/GenBank/DDBJ databases">
        <authorList>
            <person name="Loux V."/>
            <person name="Rue O."/>
        </authorList>
    </citation>
    <scope>NUCLEOTIDE SEQUENCE [LARGE SCALE GENOMIC DNA]</scope>
    <source>
        <strain evidence="4 5">WSBC_10311</strain>
    </source>
</reference>
<keyword evidence="2" id="KW-0997">Cell inner membrane</keyword>
<accession>A0AB37YQD7</accession>
<evidence type="ECO:0000256" key="1">
    <source>
        <dbReference type="ARBA" id="ARBA00022475"/>
    </source>
</evidence>
<evidence type="ECO:0000313" key="4">
    <source>
        <dbReference type="EMBL" id="SCC25981.1"/>
    </source>
</evidence>
<dbReference type="InterPro" id="IPR038228">
    <property type="entry name" value="Syd_sf"/>
</dbReference>
<dbReference type="Gene3D" id="3.40.1580.20">
    <property type="entry name" value="Syd protein"/>
    <property type="match status" value="1"/>
</dbReference>
<dbReference type="CDD" id="cd16323">
    <property type="entry name" value="Syd"/>
    <property type="match status" value="1"/>
</dbReference>
<dbReference type="Proteomes" id="UP000195728">
    <property type="component" value="Unassembled WGS sequence"/>
</dbReference>
<keyword evidence="3" id="KW-0472">Membrane</keyword>
<comment type="caution">
    <text evidence="4">The sequence shown here is derived from an EMBL/GenBank/DDBJ whole genome shotgun (WGS) entry which is preliminary data.</text>
</comment>
<sequence length="177" mass="20679">MVMKDAMSKYFNLRKEYFDKGLDFLFKTPYNEEVDSFIYIGEMDDEEEISWKPIEKNNKNDLTTIEEKFEIKLHTSIDYYFNSYWFADLDGFVDNHYIRLEPVLPNIELDSFESNLEGYKNNHNKVDKTPIGVEGNGLIVVLDNVSGKVELEGFERGSFEALSDSLDELISNLKLQK</sequence>
<dbReference type="GO" id="GO:0009898">
    <property type="term" value="C:cytoplasmic side of plasma membrane"/>
    <property type="evidence" value="ECO:0007669"/>
    <property type="project" value="InterPro"/>
</dbReference>
<name>A0AB37YQD7_9BACI</name>
<organism evidence="4 5">
    <name type="scientific">Bacillus wiedmannii</name>
    <dbReference type="NCBI Taxonomy" id="1890302"/>
    <lineage>
        <taxon>Bacteria</taxon>
        <taxon>Bacillati</taxon>
        <taxon>Bacillota</taxon>
        <taxon>Bacilli</taxon>
        <taxon>Bacillales</taxon>
        <taxon>Bacillaceae</taxon>
        <taxon>Bacillus</taxon>
        <taxon>Bacillus cereus group</taxon>
    </lineage>
</organism>
<proteinExistence type="predicted"/>
<evidence type="ECO:0008006" key="6">
    <source>
        <dbReference type="Google" id="ProtNLM"/>
    </source>
</evidence>
<evidence type="ECO:0000256" key="2">
    <source>
        <dbReference type="ARBA" id="ARBA00022519"/>
    </source>
</evidence>
<evidence type="ECO:0000313" key="5">
    <source>
        <dbReference type="Proteomes" id="UP000195728"/>
    </source>
</evidence>
<dbReference type="EMBL" id="FMBG01000012">
    <property type="protein sequence ID" value="SCC25981.1"/>
    <property type="molecule type" value="Genomic_DNA"/>
</dbReference>
<gene>
    <name evidence="4" type="ORF">BC10311_02259</name>
</gene>
<dbReference type="AlphaFoldDB" id="A0AB37YQD7"/>
<dbReference type="InterPro" id="IPR009948">
    <property type="entry name" value="Syd"/>
</dbReference>
<protein>
    <recommendedName>
        <fullName evidence="6">SecY interacting protein Syd</fullName>
    </recommendedName>
</protein>